<evidence type="ECO:0000313" key="3">
    <source>
        <dbReference type="EMBL" id="KAF2266281.1"/>
    </source>
</evidence>
<evidence type="ECO:0000256" key="1">
    <source>
        <dbReference type="SAM" id="Coils"/>
    </source>
</evidence>
<organism evidence="3 4">
    <name type="scientific">Lojkania enalia</name>
    <dbReference type="NCBI Taxonomy" id="147567"/>
    <lineage>
        <taxon>Eukaryota</taxon>
        <taxon>Fungi</taxon>
        <taxon>Dikarya</taxon>
        <taxon>Ascomycota</taxon>
        <taxon>Pezizomycotina</taxon>
        <taxon>Dothideomycetes</taxon>
        <taxon>Pleosporomycetidae</taxon>
        <taxon>Pleosporales</taxon>
        <taxon>Pleosporales incertae sedis</taxon>
        <taxon>Lojkania</taxon>
    </lineage>
</organism>
<feature type="coiled-coil region" evidence="1">
    <location>
        <begin position="14"/>
        <end position="41"/>
    </location>
</feature>
<dbReference type="OrthoDB" id="3793432at2759"/>
<dbReference type="AlphaFoldDB" id="A0A9P4KCQ5"/>
<dbReference type="EMBL" id="ML986599">
    <property type="protein sequence ID" value="KAF2266281.1"/>
    <property type="molecule type" value="Genomic_DNA"/>
</dbReference>
<gene>
    <name evidence="3" type="ORF">CC78DRAFT_578313</name>
</gene>
<evidence type="ECO:0000259" key="2">
    <source>
        <dbReference type="Pfam" id="PF26652"/>
    </source>
</evidence>
<dbReference type="Pfam" id="PF26652">
    <property type="entry name" value="Zn_ribbon_double"/>
    <property type="match status" value="1"/>
</dbReference>
<protein>
    <recommendedName>
        <fullName evidence="2">Probable double zinc ribbon domain-containing protein</fullName>
    </recommendedName>
</protein>
<reference evidence="4" key="1">
    <citation type="journal article" date="2020" name="Stud. Mycol.">
        <title>101 Dothideomycetes genomes: A test case for predicting lifestyles and emergence of pathogens.</title>
        <authorList>
            <person name="Haridas S."/>
            <person name="Albert R."/>
            <person name="Binder M."/>
            <person name="Bloem J."/>
            <person name="LaButti K."/>
            <person name="Salamov A."/>
            <person name="Andreopoulos B."/>
            <person name="Baker S."/>
            <person name="Barry K."/>
            <person name="Bills G."/>
            <person name="Bluhm B."/>
            <person name="Cannon C."/>
            <person name="Castanera R."/>
            <person name="Culley D."/>
            <person name="Daum C."/>
            <person name="Ezra D."/>
            <person name="Gonzalez J."/>
            <person name="Henrissat B."/>
            <person name="Kuo A."/>
            <person name="Liang C."/>
            <person name="Lipzen A."/>
            <person name="Lutzoni F."/>
            <person name="Magnuson J."/>
            <person name="Mondo S."/>
            <person name="Nolan M."/>
            <person name="Ohm R."/>
            <person name="Pangilinan J."/>
            <person name="Park H.-J."/>
            <person name="Ramirez L."/>
            <person name="Alfaro M."/>
            <person name="Sun H."/>
            <person name="Tritt A."/>
            <person name="Yoshinaga Y."/>
            <person name="Zwiers L.-H."/>
            <person name="Turgeon B."/>
            <person name="Goodwin S."/>
            <person name="Spatafora J."/>
            <person name="Crous P."/>
            <person name="Grigoriev I."/>
        </authorList>
    </citation>
    <scope>NUCLEOTIDE SEQUENCE [LARGE SCALE GENOMIC DNA]</scope>
    <source>
        <strain evidence="4">CBS 304.66</strain>
    </source>
</reference>
<dbReference type="Proteomes" id="UP000800093">
    <property type="component" value="Unassembled WGS sequence"/>
</dbReference>
<sequence length="286" mass="32917">MSGTFRMKNQIKPVKRDRERIETVKARIAHLEQKAREQLRRESQDEYDGIVHDTVYHIWRSTRKDVDGIWRCEKCNLENEIVKIPGKYPLGFLQCRLCKETWSPRCVTTNVLKHAHLIANDELSLPFYKSKDNPHGVICGDCGLSVRALPDINDREVLTSSTRINLAFPSSCPCGAHWSPSWIYFRIDDNSDYRYGDPDVTYAASLEQCLSISMEKLENSGNVGVVCQETRARELRHSGQISVRSSIYARANLLYTALPYDKSYFSKYKRNQIAPCLGFTRPIQAY</sequence>
<keyword evidence="1" id="KW-0175">Coiled coil</keyword>
<name>A0A9P4KCQ5_9PLEO</name>
<dbReference type="InterPro" id="IPR058253">
    <property type="entry name" value="Zn_ribbon_double"/>
</dbReference>
<proteinExistence type="predicted"/>
<evidence type="ECO:0000313" key="4">
    <source>
        <dbReference type="Proteomes" id="UP000800093"/>
    </source>
</evidence>
<accession>A0A9P4KCQ5</accession>
<keyword evidence="4" id="KW-1185">Reference proteome</keyword>
<feature type="domain" description="Probable double zinc ribbon" evidence="2">
    <location>
        <begin position="68"/>
        <end position="200"/>
    </location>
</feature>
<comment type="caution">
    <text evidence="3">The sequence shown here is derived from an EMBL/GenBank/DDBJ whole genome shotgun (WGS) entry which is preliminary data.</text>
</comment>